<evidence type="ECO:0000313" key="2">
    <source>
        <dbReference type="Proteomes" id="UP001157034"/>
    </source>
</evidence>
<dbReference type="EMBL" id="BSVB01000001">
    <property type="protein sequence ID" value="GMA93807.1"/>
    <property type="molecule type" value="Genomic_DNA"/>
</dbReference>
<organism evidence="1 2">
    <name type="scientific">Pseudolysinimonas kribbensis</name>
    <dbReference type="NCBI Taxonomy" id="433641"/>
    <lineage>
        <taxon>Bacteria</taxon>
        <taxon>Bacillati</taxon>
        <taxon>Actinomycetota</taxon>
        <taxon>Actinomycetes</taxon>
        <taxon>Micrococcales</taxon>
        <taxon>Microbacteriaceae</taxon>
        <taxon>Pseudolysinimonas</taxon>
    </lineage>
</organism>
<accession>A0ABQ6JZM8</accession>
<protein>
    <submittedName>
        <fullName evidence="1">Uncharacterized protein</fullName>
    </submittedName>
</protein>
<proteinExistence type="predicted"/>
<evidence type="ECO:0000313" key="1">
    <source>
        <dbReference type="EMBL" id="GMA93807.1"/>
    </source>
</evidence>
<dbReference type="RefSeq" id="WP_344202095.1">
    <property type="nucleotide sequence ID" value="NZ_BAAAQO010000003.1"/>
</dbReference>
<gene>
    <name evidence="1" type="ORF">GCM10025881_06310</name>
</gene>
<comment type="caution">
    <text evidence="1">The sequence shown here is derived from an EMBL/GenBank/DDBJ whole genome shotgun (WGS) entry which is preliminary data.</text>
</comment>
<keyword evidence="2" id="KW-1185">Reference proteome</keyword>
<reference evidence="2" key="1">
    <citation type="journal article" date="2019" name="Int. J. Syst. Evol. Microbiol.">
        <title>The Global Catalogue of Microorganisms (GCM) 10K type strain sequencing project: providing services to taxonomists for standard genome sequencing and annotation.</title>
        <authorList>
            <consortium name="The Broad Institute Genomics Platform"/>
            <consortium name="The Broad Institute Genome Sequencing Center for Infectious Disease"/>
            <person name="Wu L."/>
            <person name="Ma J."/>
        </authorList>
    </citation>
    <scope>NUCLEOTIDE SEQUENCE [LARGE SCALE GENOMIC DNA]</scope>
    <source>
        <strain evidence="2">NBRC 108894</strain>
    </source>
</reference>
<name>A0ABQ6JZM8_9MICO</name>
<sequence length="78" mass="8531">MADIQQEMLKELKEISFLLGDLNAIRNGEFDPPRGSGSTGREIGSQPTIKDVLSRLDDIAGLLEYQNGLLGDLLDRAT</sequence>
<dbReference type="Proteomes" id="UP001157034">
    <property type="component" value="Unassembled WGS sequence"/>
</dbReference>